<reference evidence="3" key="1">
    <citation type="submission" date="2016-10" db="EMBL/GenBank/DDBJ databases">
        <authorList>
            <person name="Varghese N."/>
        </authorList>
    </citation>
    <scope>NUCLEOTIDE SEQUENCE [LARGE SCALE GENOMIC DNA]</scope>
    <source>
        <strain evidence="3">DSM 17980</strain>
    </source>
</reference>
<dbReference type="RefSeq" id="WP_074955494.1">
    <property type="nucleotide sequence ID" value="NZ_FPBV01000023.1"/>
</dbReference>
<dbReference type="STRING" id="392015.SAMN05421543_1233"/>
<protein>
    <submittedName>
        <fullName evidence="2">Uncharacterized protein</fullName>
    </submittedName>
</protein>
<organism evidence="2 3">
    <name type="scientific">Alicyclobacillus macrosporangiidus</name>
    <dbReference type="NCBI Taxonomy" id="392015"/>
    <lineage>
        <taxon>Bacteria</taxon>
        <taxon>Bacillati</taxon>
        <taxon>Bacillota</taxon>
        <taxon>Bacilli</taxon>
        <taxon>Bacillales</taxon>
        <taxon>Alicyclobacillaceae</taxon>
        <taxon>Alicyclobacillus</taxon>
    </lineage>
</organism>
<evidence type="ECO:0000256" key="1">
    <source>
        <dbReference type="SAM" id="Phobius"/>
    </source>
</evidence>
<sequence>MFQLFRLYRVVALPFILVGYLIQSGWKFDTLAVLMVVVWFWSYTKWRRVRNEKLLKKTFRQ</sequence>
<keyword evidence="1" id="KW-1133">Transmembrane helix</keyword>
<feature type="transmembrane region" description="Helical" evidence="1">
    <location>
        <begin position="7"/>
        <end position="22"/>
    </location>
</feature>
<evidence type="ECO:0000313" key="2">
    <source>
        <dbReference type="EMBL" id="SFV03578.1"/>
    </source>
</evidence>
<accession>A0A1I7L1T0</accession>
<keyword evidence="3" id="KW-1185">Reference proteome</keyword>
<evidence type="ECO:0000313" key="3">
    <source>
        <dbReference type="Proteomes" id="UP000183508"/>
    </source>
</evidence>
<name>A0A1I7L1T0_9BACL</name>
<keyword evidence="1" id="KW-0472">Membrane</keyword>
<proteinExistence type="predicted"/>
<dbReference type="AlphaFoldDB" id="A0A1I7L1T0"/>
<feature type="transmembrane region" description="Helical" evidence="1">
    <location>
        <begin position="28"/>
        <end position="46"/>
    </location>
</feature>
<dbReference type="Proteomes" id="UP000183508">
    <property type="component" value="Unassembled WGS sequence"/>
</dbReference>
<keyword evidence="1" id="KW-0812">Transmembrane</keyword>
<dbReference type="EMBL" id="FPBV01000023">
    <property type="protein sequence ID" value="SFV03578.1"/>
    <property type="molecule type" value="Genomic_DNA"/>
</dbReference>
<gene>
    <name evidence="2" type="ORF">SAMN05421543_1233</name>
</gene>